<feature type="region of interest" description="Disordered" evidence="1">
    <location>
        <begin position="31"/>
        <end position="67"/>
    </location>
</feature>
<evidence type="ECO:0000256" key="1">
    <source>
        <dbReference type="SAM" id="MobiDB-lite"/>
    </source>
</evidence>
<sequence>MTGSRRARLVSSAASVAVFVAAVAGCTSAGKDRSDVAATPAAAPASASAGSPKPAVSGSAQPRAGWKTIEHRDVRVDIPADWVHPDTGGCEVEYEKWAPAGSPRCTMTTGVVFYGAATFDPAHGPGVRQNRNGDWAGYVFAGDLAVYAIGPDRDLVEDLLGTARPPAPR</sequence>
<dbReference type="EMBL" id="FONV01000003">
    <property type="protein sequence ID" value="SFE71634.1"/>
    <property type="molecule type" value="Genomic_DNA"/>
</dbReference>
<feature type="signal peptide" evidence="2">
    <location>
        <begin position="1"/>
        <end position="24"/>
    </location>
</feature>
<evidence type="ECO:0000313" key="4">
    <source>
        <dbReference type="Proteomes" id="UP000199645"/>
    </source>
</evidence>
<dbReference type="STRING" id="35752.SAMN05421541_103194"/>
<evidence type="ECO:0000313" key="3">
    <source>
        <dbReference type="EMBL" id="SFE71634.1"/>
    </source>
</evidence>
<organism evidence="3 4">
    <name type="scientific">Actinoplanes philippinensis</name>
    <dbReference type="NCBI Taxonomy" id="35752"/>
    <lineage>
        <taxon>Bacteria</taxon>
        <taxon>Bacillati</taxon>
        <taxon>Actinomycetota</taxon>
        <taxon>Actinomycetes</taxon>
        <taxon>Micromonosporales</taxon>
        <taxon>Micromonosporaceae</taxon>
        <taxon>Actinoplanes</taxon>
    </lineage>
</organism>
<protein>
    <recommendedName>
        <fullName evidence="5">Secreted protein</fullName>
    </recommendedName>
</protein>
<feature type="compositionally biased region" description="Low complexity" evidence="1">
    <location>
        <begin position="36"/>
        <end position="60"/>
    </location>
</feature>
<dbReference type="RefSeq" id="WP_177319636.1">
    <property type="nucleotide sequence ID" value="NZ_BOMT01000006.1"/>
</dbReference>
<feature type="chain" id="PRO_5039714726" description="Secreted protein" evidence="2">
    <location>
        <begin position="25"/>
        <end position="169"/>
    </location>
</feature>
<reference evidence="3 4" key="1">
    <citation type="submission" date="2016-10" db="EMBL/GenBank/DDBJ databases">
        <authorList>
            <person name="de Groot N.N."/>
        </authorList>
    </citation>
    <scope>NUCLEOTIDE SEQUENCE [LARGE SCALE GENOMIC DNA]</scope>
    <source>
        <strain evidence="3 4">DSM 43019</strain>
    </source>
</reference>
<gene>
    <name evidence="3" type="ORF">SAMN05421541_103194</name>
</gene>
<dbReference type="AlphaFoldDB" id="A0A1I2CTR0"/>
<dbReference type="Proteomes" id="UP000199645">
    <property type="component" value="Unassembled WGS sequence"/>
</dbReference>
<dbReference type="PROSITE" id="PS51257">
    <property type="entry name" value="PROKAR_LIPOPROTEIN"/>
    <property type="match status" value="1"/>
</dbReference>
<keyword evidence="2" id="KW-0732">Signal</keyword>
<evidence type="ECO:0000256" key="2">
    <source>
        <dbReference type="SAM" id="SignalP"/>
    </source>
</evidence>
<accession>A0A1I2CTR0</accession>
<keyword evidence="4" id="KW-1185">Reference proteome</keyword>
<proteinExistence type="predicted"/>
<name>A0A1I2CTR0_9ACTN</name>
<evidence type="ECO:0008006" key="5">
    <source>
        <dbReference type="Google" id="ProtNLM"/>
    </source>
</evidence>